<dbReference type="HOGENOM" id="CLU_102543_1_0_6"/>
<dbReference type="eggNOG" id="COG2050">
    <property type="taxonomic scope" value="Bacteria"/>
</dbReference>
<dbReference type="Gene3D" id="3.10.129.10">
    <property type="entry name" value="Hotdog Thioesterase"/>
    <property type="match status" value="1"/>
</dbReference>
<protein>
    <recommendedName>
        <fullName evidence="3">DUF4442 domain-containing protein</fullName>
    </recommendedName>
</protein>
<name>C7RA38_KANKD</name>
<accession>C7RA38</accession>
<dbReference type="Pfam" id="PF14539">
    <property type="entry name" value="DUF4442"/>
    <property type="match status" value="1"/>
</dbReference>
<evidence type="ECO:0000313" key="2">
    <source>
        <dbReference type="Proteomes" id="UP000001231"/>
    </source>
</evidence>
<dbReference type="Proteomes" id="UP000001231">
    <property type="component" value="Chromosome"/>
</dbReference>
<keyword evidence="2" id="KW-1185">Reference proteome</keyword>
<organism evidence="1 2">
    <name type="scientific">Kangiella koreensis (strain DSM 16069 / JCM 12317 / KCTC 12182 / SW-125)</name>
    <dbReference type="NCBI Taxonomy" id="523791"/>
    <lineage>
        <taxon>Bacteria</taxon>
        <taxon>Pseudomonadati</taxon>
        <taxon>Pseudomonadota</taxon>
        <taxon>Gammaproteobacteria</taxon>
        <taxon>Kangiellales</taxon>
        <taxon>Kangiellaceae</taxon>
        <taxon>Kangiella</taxon>
    </lineage>
</organism>
<gene>
    <name evidence="1" type="ordered locus">Kkor_0737</name>
</gene>
<dbReference type="SUPFAM" id="SSF54637">
    <property type="entry name" value="Thioesterase/thiol ester dehydrase-isomerase"/>
    <property type="match status" value="1"/>
</dbReference>
<proteinExistence type="predicted"/>
<dbReference type="InterPro" id="IPR027961">
    <property type="entry name" value="DUF4442"/>
</dbReference>
<dbReference type="CDD" id="cd03443">
    <property type="entry name" value="PaaI_thioesterase"/>
    <property type="match status" value="1"/>
</dbReference>
<dbReference type="InterPro" id="IPR029069">
    <property type="entry name" value="HotDog_dom_sf"/>
</dbReference>
<dbReference type="InParanoid" id="C7RA38"/>
<dbReference type="EMBL" id="CP001707">
    <property type="protein sequence ID" value="ACV26157.1"/>
    <property type="molecule type" value="Genomic_DNA"/>
</dbReference>
<evidence type="ECO:0000313" key="1">
    <source>
        <dbReference type="EMBL" id="ACV26157.1"/>
    </source>
</evidence>
<reference evidence="1 2" key="1">
    <citation type="journal article" date="2009" name="Stand. Genomic Sci.">
        <title>Complete genome sequence of Kangiella koreensis type strain (SW-125).</title>
        <authorList>
            <person name="Han C."/>
            <person name="Sikorski J."/>
            <person name="Lapidus A."/>
            <person name="Nolan M."/>
            <person name="Glavina Del Rio T."/>
            <person name="Tice H."/>
            <person name="Cheng J.F."/>
            <person name="Lucas S."/>
            <person name="Chen F."/>
            <person name="Copeland A."/>
            <person name="Ivanova N."/>
            <person name="Mavromatis K."/>
            <person name="Ovchinnikova G."/>
            <person name="Pati A."/>
            <person name="Bruce D."/>
            <person name="Goodwin L."/>
            <person name="Pitluck S."/>
            <person name="Chen A."/>
            <person name="Palaniappan K."/>
            <person name="Land M."/>
            <person name="Hauser L."/>
            <person name="Chang Y.J."/>
            <person name="Jeffries C.D."/>
            <person name="Chain P."/>
            <person name="Saunders E."/>
            <person name="Brettin T."/>
            <person name="Goker M."/>
            <person name="Tindall B.J."/>
            <person name="Bristow J."/>
            <person name="Eisen J.A."/>
            <person name="Markowitz V."/>
            <person name="Hugenholtz P."/>
            <person name="Kyrpides N.C."/>
            <person name="Klenk H.P."/>
            <person name="Detter J.C."/>
        </authorList>
    </citation>
    <scope>NUCLEOTIDE SEQUENCE [LARGE SCALE GENOMIC DNA]</scope>
    <source>
        <strain evidence="2">DSM 16069 / KCTC 12182 / SW-125</strain>
    </source>
</reference>
<dbReference type="AlphaFoldDB" id="C7RA38"/>
<sequence length="172" mass="19182">MNETTSVSALLENNRLAKVVKSIKGYPKFMQSFLLNFVIRRTVKLVGTAKVDVLKLTKEESQFRIQNRKKVQNHIGTIHAAAMALIAETATGMVVGMNVPDDKYLVIKTLKVDFLKRAVGSLTATAKLSEAQRLAILNQDKGEVDVPVSVIDDEGKEPIECTMIWAWTPKRR</sequence>
<dbReference type="KEGG" id="kko:Kkor_0737"/>
<dbReference type="STRING" id="523791.Kkor_0737"/>
<evidence type="ECO:0008006" key="3">
    <source>
        <dbReference type="Google" id="ProtNLM"/>
    </source>
</evidence>